<comment type="subcellular location">
    <subcellularLocation>
        <location evidence="1">Nucleus</location>
    </subcellularLocation>
</comment>
<dbReference type="GO" id="GO:0045944">
    <property type="term" value="P:positive regulation of transcription by RNA polymerase II"/>
    <property type="evidence" value="ECO:0007669"/>
    <property type="project" value="InterPro"/>
</dbReference>
<dbReference type="PROSITE" id="PS00350">
    <property type="entry name" value="MADS_BOX_1"/>
    <property type="match status" value="1"/>
</dbReference>
<dbReference type="AlphaFoldDB" id="A0A1D6E786"/>
<dbReference type="ExpressionAtlas" id="A0A1D6E786">
    <property type="expression patterns" value="baseline"/>
</dbReference>
<dbReference type="InterPro" id="IPR036879">
    <property type="entry name" value="TF_MADSbox_sf"/>
</dbReference>
<accession>A0A1D6E786</accession>
<organism evidence="8">
    <name type="scientific">Zea mays</name>
    <name type="common">Maize</name>
    <dbReference type="NCBI Taxonomy" id="4577"/>
    <lineage>
        <taxon>Eukaryota</taxon>
        <taxon>Viridiplantae</taxon>
        <taxon>Streptophyta</taxon>
        <taxon>Embryophyta</taxon>
        <taxon>Tracheophyta</taxon>
        <taxon>Spermatophyta</taxon>
        <taxon>Magnoliopsida</taxon>
        <taxon>Liliopsida</taxon>
        <taxon>Poales</taxon>
        <taxon>Poaceae</taxon>
        <taxon>PACMAD clade</taxon>
        <taxon>Panicoideae</taxon>
        <taxon>Andropogonodae</taxon>
        <taxon>Andropogoneae</taxon>
        <taxon>Tripsacinae</taxon>
        <taxon>Zea</taxon>
    </lineage>
</organism>
<proteinExistence type="predicted"/>
<evidence type="ECO:0000259" key="6">
    <source>
        <dbReference type="PROSITE" id="PS50066"/>
    </source>
</evidence>
<dbReference type="PROSITE" id="PS51297">
    <property type="entry name" value="K_BOX"/>
    <property type="match status" value="1"/>
</dbReference>
<dbReference type="EMBL" id="CM007648">
    <property type="protein sequence ID" value="ONM16303.1"/>
    <property type="molecule type" value="Genomic_DNA"/>
</dbReference>
<dbReference type="GO" id="GO:0046983">
    <property type="term" value="F:protein dimerization activity"/>
    <property type="evidence" value="ECO:0007669"/>
    <property type="project" value="InterPro"/>
</dbReference>
<dbReference type="Pfam" id="PF01486">
    <property type="entry name" value="K-box"/>
    <property type="match status" value="1"/>
</dbReference>
<evidence type="ECO:0000256" key="4">
    <source>
        <dbReference type="ARBA" id="ARBA00023163"/>
    </source>
</evidence>
<evidence type="ECO:0000256" key="5">
    <source>
        <dbReference type="ARBA" id="ARBA00023242"/>
    </source>
</evidence>
<dbReference type="CDD" id="cd00265">
    <property type="entry name" value="MADS_MEF2_like"/>
    <property type="match status" value="1"/>
</dbReference>
<keyword evidence="3" id="KW-0238">DNA-binding</keyword>
<evidence type="ECO:0000256" key="1">
    <source>
        <dbReference type="ARBA" id="ARBA00004123"/>
    </source>
</evidence>
<feature type="domain" description="MADS-box" evidence="6">
    <location>
        <begin position="1"/>
        <end position="61"/>
    </location>
</feature>
<dbReference type="SMR" id="A0A1D6E786"/>
<evidence type="ECO:0000256" key="3">
    <source>
        <dbReference type="ARBA" id="ARBA00023125"/>
    </source>
</evidence>
<reference evidence="9" key="3">
    <citation type="submission" date="2021-05" db="UniProtKB">
        <authorList>
            <consortium name="EnsemblPlants"/>
        </authorList>
    </citation>
    <scope>IDENTIFICATION</scope>
    <source>
        <strain evidence="9">cv. B73</strain>
    </source>
</reference>
<dbReference type="GO" id="GO:0000978">
    <property type="term" value="F:RNA polymerase II cis-regulatory region sequence-specific DNA binding"/>
    <property type="evidence" value="ECO:0000318"/>
    <property type="project" value="GO_Central"/>
</dbReference>
<gene>
    <name evidence="8" type="ORF">ZEAMMB73_Zm00001d003168</name>
</gene>
<evidence type="ECO:0000256" key="2">
    <source>
        <dbReference type="ARBA" id="ARBA00023015"/>
    </source>
</evidence>
<keyword evidence="10" id="KW-1185">Reference proteome</keyword>
<dbReference type="PROSITE" id="PS50066">
    <property type="entry name" value="MADS_BOX_2"/>
    <property type="match status" value="1"/>
</dbReference>
<dbReference type="InterPro" id="IPR033896">
    <property type="entry name" value="MEF2-like_N"/>
</dbReference>
<dbReference type="EnsemblPlants" id="Zm00001eb078540_T001">
    <property type="protein sequence ID" value="Zm00001eb078540_P001"/>
    <property type="gene ID" value="Zm00001eb078540"/>
</dbReference>
<dbReference type="GO" id="GO:0005634">
    <property type="term" value="C:nucleus"/>
    <property type="evidence" value="ECO:0007669"/>
    <property type="project" value="UniProtKB-SubCell"/>
</dbReference>
<reference evidence="9" key="2">
    <citation type="submission" date="2019-07" db="EMBL/GenBank/DDBJ databases">
        <authorList>
            <person name="Seetharam A."/>
            <person name="Woodhouse M."/>
            <person name="Cannon E."/>
        </authorList>
    </citation>
    <scope>NUCLEOTIDE SEQUENCE [LARGE SCALE GENOMIC DNA]</scope>
    <source>
        <strain evidence="9">cv. B73</strain>
    </source>
</reference>
<dbReference type="InterPro" id="IPR050142">
    <property type="entry name" value="MADS-box/MEF2_TF"/>
</dbReference>
<sequence>MGRGKVELKKIENPTNRQVTFSKRRMGLFKKANELAILCDAQIGVIIFSGSGRMYEYSSPPWRIASVFDRYLKAPSTRFEEMDIQQKIVQEMTRMKDERNRLRMIMAQYMAEDLASFSAQDLSNLEQQIEFSLYKVRLRKEMHMPAEQSGYLCLMNPAAAIASGQHQQAGEMVGINPRPFPWWDVGASGSGSQSQQLLLHGRDAAESSMTALGLSPQMHGYRLQPRQPNLQQDADIHRWLW</sequence>
<protein>
    <submittedName>
        <fullName evidence="8">Protein TRANSPARENT TESTA 16</fullName>
    </submittedName>
</protein>
<dbReference type="InterPro" id="IPR002487">
    <property type="entry name" value="TF_Kbox"/>
</dbReference>
<dbReference type="PANTHER" id="PTHR48019">
    <property type="entry name" value="SERUM RESPONSE FACTOR HOMOLOG"/>
    <property type="match status" value="1"/>
</dbReference>
<dbReference type="SMART" id="SM00432">
    <property type="entry name" value="MADS"/>
    <property type="match status" value="1"/>
</dbReference>
<reference evidence="8 10" key="1">
    <citation type="submission" date="2015-12" db="EMBL/GenBank/DDBJ databases">
        <title>Update maize B73 reference genome by single molecule sequencing technologies.</title>
        <authorList>
            <consortium name="Maize Genome Sequencing Project"/>
            <person name="Ware D."/>
        </authorList>
    </citation>
    <scope>NUCLEOTIDE SEQUENCE [LARGE SCALE GENOMIC DNA]</scope>
    <source>
        <strain evidence="10">cv. B73</strain>
        <tissue evidence="8">Seedling</tissue>
    </source>
</reference>
<dbReference type="SUPFAM" id="SSF55455">
    <property type="entry name" value="SRF-like"/>
    <property type="match status" value="1"/>
</dbReference>
<dbReference type="OMA" id="ADIHRWL"/>
<keyword evidence="4" id="KW-0804">Transcription</keyword>
<evidence type="ECO:0000313" key="10">
    <source>
        <dbReference type="Proteomes" id="UP000007305"/>
    </source>
</evidence>
<keyword evidence="5" id="KW-0539">Nucleus</keyword>
<dbReference type="PRINTS" id="PR00404">
    <property type="entry name" value="MADSDOMAIN"/>
</dbReference>
<dbReference type="Pfam" id="PF00319">
    <property type="entry name" value="SRF-TF"/>
    <property type="match status" value="1"/>
</dbReference>
<dbReference type="Gramene" id="Zm00001eb078540_T001">
    <property type="protein sequence ID" value="Zm00001eb078540_P001"/>
    <property type="gene ID" value="Zm00001eb078540"/>
</dbReference>
<dbReference type="GO" id="GO:0000981">
    <property type="term" value="F:DNA-binding transcription factor activity, RNA polymerase II-specific"/>
    <property type="evidence" value="ECO:0000318"/>
    <property type="project" value="GO_Central"/>
</dbReference>
<evidence type="ECO:0000313" key="9">
    <source>
        <dbReference type="EnsemblPlants" id="Zm00001eb078540_P001"/>
    </source>
</evidence>
<feature type="domain" description="K-box" evidence="7">
    <location>
        <begin position="85"/>
        <end position="172"/>
    </location>
</feature>
<dbReference type="GO" id="GO:0006357">
    <property type="term" value="P:regulation of transcription by RNA polymerase II"/>
    <property type="evidence" value="ECO:0000318"/>
    <property type="project" value="GO_Central"/>
</dbReference>
<keyword evidence="2" id="KW-0805">Transcription regulation</keyword>
<name>A0A1D6E786_MAIZE</name>
<dbReference type="Gene3D" id="3.40.1810.10">
    <property type="entry name" value="Transcription factor, MADS-box"/>
    <property type="match status" value="1"/>
</dbReference>
<dbReference type="InterPro" id="IPR002100">
    <property type="entry name" value="TF_MADSbox"/>
</dbReference>
<evidence type="ECO:0000259" key="7">
    <source>
        <dbReference type="PROSITE" id="PS51297"/>
    </source>
</evidence>
<dbReference type="FunCoup" id="A0A1D6E786">
    <property type="interactions" value="5"/>
</dbReference>
<evidence type="ECO:0000313" key="8">
    <source>
        <dbReference type="EMBL" id="ONM16303.1"/>
    </source>
</evidence>
<dbReference type="Proteomes" id="UP000007305">
    <property type="component" value="Chromosome 2"/>
</dbReference>